<proteinExistence type="predicted"/>
<dbReference type="SMART" id="SM00028">
    <property type="entry name" value="TPR"/>
    <property type="match status" value="3"/>
</dbReference>
<name>A0A831LXC1_9BACT</name>
<sequence>MKNLLLVLAALLISVFSFAQDAAEKINQGNEALKAEDYAKAFELYDDAMKNLGDVQVEPTINFNIGFAAYRSNNLQGAVEYFDKAIEAGVNISKSHEYKALAYNDAEDYANSVASYEQAIATADGDTDALVYNAAIAAYRGDLLDKAVELFSKSVENGYRGETAIYYKAITLRKQNKEAEYKSTLEEGVAKFPADDRLSSALANVYVSEGNELYRKGVAILTAANEKVSSGAISTADDAYTAEVEKAKTEFRAAVEILEKAKALDAGNQNAQKLLDACNAVL</sequence>
<dbReference type="AlphaFoldDB" id="A0A831LXC1"/>
<protein>
    <submittedName>
        <fullName evidence="2">Tetratricopeptide repeat protein</fullName>
    </submittedName>
</protein>
<comment type="caution">
    <text evidence="2">The sequence shown here is derived from an EMBL/GenBank/DDBJ whole genome shotgun (WGS) entry which is preliminary data.</text>
</comment>
<keyword evidence="1" id="KW-0732">Signal</keyword>
<dbReference type="Proteomes" id="UP000886047">
    <property type="component" value="Unassembled WGS sequence"/>
</dbReference>
<evidence type="ECO:0000256" key="1">
    <source>
        <dbReference type="SAM" id="SignalP"/>
    </source>
</evidence>
<dbReference type="EMBL" id="DSDK01000436">
    <property type="protein sequence ID" value="HDR51536.1"/>
    <property type="molecule type" value="Genomic_DNA"/>
</dbReference>
<dbReference type="Pfam" id="PF13432">
    <property type="entry name" value="TPR_16"/>
    <property type="match status" value="2"/>
</dbReference>
<gene>
    <name evidence="2" type="ORF">ENN90_07940</name>
</gene>
<accession>A0A831LXC1</accession>
<dbReference type="InterPro" id="IPR011990">
    <property type="entry name" value="TPR-like_helical_dom_sf"/>
</dbReference>
<dbReference type="Gene3D" id="1.25.40.10">
    <property type="entry name" value="Tetratricopeptide repeat domain"/>
    <property type="match status" value="2"/>
</dbReference>
<evidence type="ECO:0000313" key="2">
    <source>
        <dbReference type="EMBL" id="HDR51536.1"/>
    </source>
</evidence>
<organism evidence="2">
    <name type="scientific">Mariniphaga anaerophila</name>
    <dbReference type="NCBI Taxonomy" id="1484053"/>
    <lineage>
        <taxon>Bacteria</taxon>
        <taxon>Pseudomonadati</taxon>
        <taxon>Bacteroidota</taxon>
        <taxon>Bacteroidia</taxon>
        <taxon>Marinilabiliales</taxon>
        <taxon>Prolixibacteraceae</taxon>
        <taxon>Mariniphaga</taxon>
    </lineage>
</organism>
<reference evidence="2" key="1">
    <citation type="journal article" date="2020" name="mSystems">
        <title>Genome- and Community-Level Interaction Insights into Carbon Utilization and Element Cycling Functions of Hydrothermarchaeota in Hydrothermal Sediment.</title>
        <authorList>
            <person name="Zhou Z."/>
            <person name="Liu Y."/>
            <person name="Xu W."/>
            <person name="Pan J."/>
            <person name="Luo Z.H."/>
            <person name="Li M."/>
        </authorList>
    </citation>
    <scope>NUCLEOTIDE SEQUENCE [LARGE SCALE GENOMIC DNA]</scope>
    <source>
        <strain evidence="2">SpSt-1217</strain>
    </source>
</reference>
<feature type="signal peptide" evidence="1">
    <location>
        <begin position="1"/>
        <end position="19"/>
    </location>
</feature>
<feature type="chain" id="PRO_5032803777" evidence="1">
    <location>
        <begin position="20"/>
        <end position="282"/>
    </location>
</feature>
<dbReference type="SUPFAM" id="SSF48452">
    <property type="entry name" value="TPR-like"/>
    <property type="match status" value="1"/>
</dbReference>
<dbReference type="InterPro" id="IPR019734">
    <property type="entry name" value="TPR_rpt"/>
</dbReference>